<evidence type="ECO:0000259" key="5">
    <source>
        <dbReference type="Pfam" id="PF00685"/>
    </source>
</evidence>
<dbReference type="Gene3D" id="3.40.50.300">
    <property type="entry name" value="P-loop containing nucleotide triphosphate hydrolases"/>
    <property type="match status" value="1"/>
</dbReference>
<protein>
    <recommendedName>
        <fullName evidence="4">Sulfotransferase</fullName>
        <ecNumber evidence="4">2.8.2.-</ecNumber>
    </recommendedName>
</protein>
<feature type="binding site" evidence="3">
    <location>
        <position position="66"/>
    </location>
    <ligand>
        <name>3'-phosphoadenylyl sulfate</name>
        <dbReference type="ChEBI" id="CHEBI:58339"/>
    </ligand>
</feature>
<name>A0A836BZM9_9CHLO</name>
<keyword evidence="7" id="KW-1185">Reference proteome</keyword>
<dbReference type="InterPro" id="IPR000863">
    <property type="entry name" value="Sulfotransferase_dom"/>
</dbReference>
<accession>A0A836BZM9</accession>
<reference evidence="6" key="1">
    <citation type="journal article" date="2020" name="bioRxiv">
        <title>Comparative genomics of Chlamydomonas.</title>
        <authorList>
            <person name="Craig R.J."/>
            <person name="Hasan A.R."/>
            <person name="Ness R.W."/>
            <person name="Keightley P.D."/>
        </authorList>
    </citation>
    <scope>NUCLEOTIDE SEQUENCE</scope>
    <source>
        <strain evidence="6">CCAP 11/70</strain>
    </source>
</reference>
<dbReference type="GO" id="GO:0008146">
    <property type="term" value="F:sulfotransferase activity"/>
    <property type="evidence" value="ECO:0007669"/>
    <property type="project" value="InterPro"/>
</dbReference>
<dbReference type="OrthoDB" id="524083at2759"/>
<dbReference type="AlphaFoldDB" id="A0A836BZM9"/>
<dbReference type="InterPro" id="IPR027417">
    <property type="entry name" value="P-loop_NTPase"/>
</dbReference>
<dbReference type="EMBL" id="JAEHOE010000036">
    <property type="protein sequence ID" value="KAG2493573.1"/>
    <property type="molecule type" value="Genomic_DNA"/>
</dbReference>
<dbReference type="EC" id="2.8.2.-" evidence="4"/>
<evidence type="ECO:0000256" key="4">
    <source>
        <dbReference type="RuleBase" id="RU361155"/>
    </source>
</evidence>
<feature type="binding site" evidence="3">
    <location>
        <position position="210"/>
    </location>
    <ligand>
        <name>3'-phosphoadenylyl sulfate</name>
        <dbReference type="ChEBI" id="CHEBI:58339"/>
    </ligand>
</feature>
<gene>
    <name evidence="6" type="ORF">HYH03_008092</name>
</gene>
<comment type="caution">
    <text evidence="6">The sequence shown here is derived from an EMBL/GenBank/DDBJ whole genome shotgun (WGS) entry which is preliminary data.</text>
</comment>
<dbReference type="Proteomes" id="UP000612055">
    <property type="component" value="Unassembled WGS sequence"/>
</dbReference>
<evidence type="ECO:0000256" key="1">
    <source>
        <dbReference type="ARBA" id="ARBA00022679"/>
    </source>
</evidence>
<organism evidence="6 7">
    <name type="scientific">Edaphochlamys debaryana</name>
    <dbReference type="NCBI Taxonomy" id="47281"/>
    <lineage>
        <taxon>Eukaryota</taxon>
        <taxon>Viridiplantae</taxon>
        <taxon>Chlorophyta</taxon>
        <taxon>core chlorophytes</taxon>
        <taxon>Chlorophyceae</taxon>
        <taxon>CS clade</taxon>
        <taxon>Chlamydomonadales</taxon>
        <taxon>Chlamydomonadales incertae sedis</taxon>
        <taxon>Edaphochlamys</taxon>
    </lineage>
</organism>
<dbReference type="PANTHER" id="PTHR10605">
    <property type="entry name" value="HEPARAN SULFATE SULFOTRANSFERASE"/>
    <property type="match status" value="1"/>
</dbReference>
<dbReference type="SUPFAM" id="SSF52540">
    <property type="entry name" value="P-loop containing nucleoside triphosphate hydrolases"/>
    <property type="match status" value="1"/>
</dbReference>
<evidence type="ECO:0000256" key="2">
    <source>
        <dbReference type="ARBA" id="ARBA00023180"/>
    </source>
</evidence>
<feature type="domain" description="Sulfotransferase" evidence="5">
    <location>
        <begin position="46"/>
        <end position="191"/>
    </location>
</feature>
<keyword evidence="1 4" id="KW-0808">Transferase</keyword>
<sequence length="278" mass="31524">MCDKHLEPYQREAATWRLRLNRTDILIGDWSASYFSCICCPPLLKTLNPDIKIIVMLRDPVDRALSRFVEQKRVPNGPFRKQVENSTFAEWAATELVSLRDCISRAERFRGPAPAGAGPFTGWGAGWTLGEWMEAQCLARSNLLGWSAYSVFLGNWLAHIPPERLLVLYTVDLSADPLAVLRRVEAFLGVRQHTYDPQRLGLVFNARDCYNWRCSKPQKEVGPVDKADGAAAGGHEGPFKQAHAELVRFFRPYMQRLFSWADEGKIAQVPPAWRTTYA</sequence>
<keyword evidence="2" id="KW-0325">Glycoprotein</keyword>
<dbReference type="Pfam" id="PF00685">
    <property type="entry name" value="Sulfotransfer_1"/>
    <property type="match status" value="1"/>
</dbReference>
<proteinExistence type="inferred from homology"/>
<evidence type="ECO:0000256" key="3">
    <source>
        <dbReference type="PIRSR" id="PIRSR637359-2"/>
    </source>
</evidence>
<comment type="similarity">
    <text evidence="4">Belongs to the sulfotransferase 1 family.</text>
</comment>
<dbReference type="PANTHER" id="PTHR10605:SF56">
    <property type="entry name" value="BIFUNCTIONAL HEPARAN SULFATE N-DEACETYLASE_N-SULFOTRANSFERASE"/>
    <property type="match status" value="1"/>
</dbReference>
<evidence type="ECO:0000313" key="7">
    <source>
        <dbReference type="Proteomes" id="UP000612055"/>
    </source>
</evidence>
<evidence type="ECO:0000313" key="6">
    <source>
        <dbReference type="EMBL" id="KAG2493573.1"/>
    </source>
</evidence>
<dbReference type="InterPro" id="IPR037359">
    <property type="entry name" value="NST/OST"/>
</dbReference>
<feature type="binding site" evidence="3">
    <location>
        <position position="58"/>
    </location>
    <ligand>
        <name>3'-phosphoadenylyl sulfate</name>
        <dbReference type="ChEBI" id="CHEBI:58339"/>
    </ligand>
</feature>